<feature type="transmembrane region" description="Helical" evidence="1">
    <location>
        <begin position="116"/>
        <end position="136"/>
    </location>
</feature>
<dbReference type="RefSeq" id="WP_229208463.1">
    <property type="nucleotide sequence ID" value="NZ_FUZA01000004.1"/>
</dbReference>
<dbReference type="EMBL" id="FUZA01000004">
    <property type="protein sequence ID" value="SKC00809.1"/>
    <property type="molecule type" value="Genomic_DNA"/>
</dbReference>
<gene>
    <name evidence="2" type="ORF">SAMN05660293_03553</name>
</gene>
<proteinExistence type="predicted"/>
<evidence type="ECO:0000313" key="3">
    <source>
        <dbReference type="Proteomes" id="UP000190897"/>
    </source>
</evidence>
<dbReference type="AlphaFoldDB" id="A0A1T5FXC4"/>
<name>A0A1T5FXC4_9BACT</name>
<dbReference type="STRING" id="651661.SAMN05660293_03553"/>
<keyword evidence="1" id="KW-0812">Transmembrane</keyword>
<keyword evidence="1" id="KW-1133">Transmembrane helix</keyword>
<organism evidence="2 3">
    <name type="scientific">Dyadobacter psychrophilus</name>
    <dbReference type="NCBI Taxonomy" id="651661"/>
    <lineage>
        <taxon>Bacteria</taxon>
        <taxon>Pseudomonadati</taxon>
        <taxon>Bacteroidota</taxon>
        <taxon>Cytophagia</taxon>
        <taxon>Cytophagales</taxon>
        <taxon>Spirosomataceae</taxon>
        <taxon>Dyadobacter</taxon>
    </lineage>
</organism>
<keyword evidence="1" id="KW-0472">Membrane</keyword>
<evidence type="ECO:0000313" key="2">
    <source>
        <dbReference type="EMBL" id="SKC00809.1"/>
    </source>
</evidence>
<dbReference type="Proteomes" id="UP000190897">
    <property type="component" value="Unassembled WGS sequence"/>
</dbReference>
<sequence length="156" mass="18419">METQNFIESGILEAHLLGLTNEEEKELVKQMVEENEEIKDYLVDIESDITRYFNGSAVTPPSALREIIHLRSNQENFRKEKHTFKKKAAEEDQNTRFLDVEVNDTHIKVHKFWRPAFIAVFILSKIFLIAGLYYYFKAVNQEEQIQKLKTEIQQVK</sequence>
<keyword evidence="3" id="KW-1185">Reference proteome</keyword>
<protein>
    <recommendedName>
        <fullName evidence="4">Anti-sigma factor</fullName>
    </recommendedName>
</protein>
<evidence type="ECO:0000256" key="1">
    <source>
        <dbReference type="SAM" id="Phobius"/>
    </source>
</evidence>
<evidence type="ECO:0008006" key="4">
    <source>
        <dbReference type="Google" id="ProtNLM"/>
    </source>
</evidence>
<reference evidence="3" key="1">
    <citation type="submission" date="2017-02" db="EMBL/GenBank/DDBJ databases">
        <authorList>
            <person name="Varghese N."/>
            <person name="Submissions S."/>
        </authorList>
    </citation>
    <scope>NUCLEOTIDE SEQUENCE [LARGE SCALE GENOMIC DNA]</scope>
    <source>
        <strain evidence="3">DSM 22270</strain>
    </source>
</reference>
<accession>A0A1T5FXC4</accession>